<comment type="caution">
    <text evidence="1">The sequence shown here is derived from an EMBL/GenBank/DDBJ whole genome shotgun (WGS) entry which is preliminary data.</text>
</comment>
<accession>A0A0A2EMA2</accession>
<name>A0A0A2EMA2_PORCN</name>
<evidence type="ECO:0000313" key="1">
    <source>
        <dbReference type="EMBL" id="KGN78802.1"/>
    </source>
</evidence>
<dbReference type="EMBL" id="JQJD01000057">
    <property type="protein sequence ID" value="KGN78802.1"/>
    <property type="molecule type" value="Genomic_DNA"/>
</dbReference>
<protein>
    <submittedName>
        <fullName evidence="1">Uncharacterized protein</fullName>
    </submittedName>
</protein>
<sequence length="87" mass="9314">MTLNLTESSANITLSDKLNLPSESLMPEAKTLSPTWGKSRMVAASIGVFSMLTTCPLTKEVSSGGGERRVLSMKDSKKLNIMGVIQP</sequence>
<dbReference type="Proteomes" id="UP000030125">
    <property type="component" value="Unassembled WGS sequence"/>
</dbReference>
<evidence type="ECO:0000313" key="2">
    <source>
        <dbReference type="Proteomes" id="UP000030125"/>
    </source>
</evidence>
<dbReference type="AlphaFoldDB" id="A0A0A2EMA2"/>
<reference evidence="1 2" key="1">
    <citation type="submission" date="2014-08" db="EMBL/GenBank/DDBJ databases">
        <title>Porphyromonas cangingivalis strain:COT-109_OH1386 Genome sequencing.</title>
        <authorList>
            <person name="Wallis C."/>
            <person name="Deusch O."/>
            <person name="O'Flynn C."/>
            <person name="Davis I."/>
            <person name="Jospin G."/>
            <person name="Darling A.E."/>
            <person name="Coil D.A."/>
            <person name="Alexiev A."/>
            <person name="Horsfall A."/>
            <person name="Kirkwood N."/>
            <person name="Harris S."/>
            <person name="Eisen J.A."/>
        </authorList>
    </citation>
    <scope>NUCLEOTIDE SEQUENCE [LARGE SCALE GENOMIC DNA]</scope>
    <source>
        <strain evidence="2">COT-109 OH1386</strain>
    </source>
</reference>
<keyword evidence="2" id="KW-1185">Reference proteome</keyword>
<gene>
    <name evidence="1" type="ORF">HQ35_09160</name>
</gene>
<proteinExistence type="predicted"/>
<organism evidence="1 2">
    <name type="scientific">Porphyromonas cangingivalis</name>
    <dbReference type="NCBI Taxonomy" id="36874"/>
    <lineage>
        <taxon>Bacteria</taxon>
        <taxon>Pseudomonadati</taxon>
        <taxon>Bacteroidota</taxon>
        <taxon>Bacteroidia</taxon>
        <taxon>Bacteroidales</taxon>
        <taxon>Porphyromonadaceae</taxon>
        <taxon>Porphyromonas</taxon>
    </lineage>
</organism>